<evidence type="ECO:0000256" key="3">
    <source>
        <dbReference type="ARBA" id="ARBA00022801"/>
    </source>
</evidence>
<sequence>MARPRALGHHGRDDHAVIFHETARVLVIDAADRILLYRGLLLQRDDTPYAWFTPGGAVEPGETAAQAAARELREEIGHVVAPEALGPVVATSEGGWRTGGRRYHSRDSFFLLRVTGLEVDTSGMDEEERTATDRFAWWSRPELDHAGELIVPRGLGELMERLLRGPVDGPVTLPWHL</sequence>
<keyword evidence="8" id="KW-1185">Reference proteome</keyword>
<gene>
    <name evidence="7" type="ORF">C1J01_16635</name>
</gene>
<evidence type="ECO:0000256" key="1">
    <source>
        <dbReference type="ARBA" id="ARBA00001946"/>
    </source>
</evidence>
<dbReference type="Proteomes" id="UP000249304">
    <property type="component" value="Unassembled WGS sequence"/>
</dbReference>
<dbReference type="InterPro" id="IPR020084">
    <property type="entry name" value="NUDIX_hydrolase_CS"/>
</dbReference>
<name>A0A2W2EWF9_9ACTN</name>
<dbReference type="Gene3D" id="3.90.79.10">
    <property type="entry name" value="Nucleoside Triphosphate Pyrophosphohydrolase"/>
    <property type="match status" value="1"/>
</dbReference>
<evidence type="ECO:0000256" key="5">
    <source>
        <dbReference type="RuleBase" id="RU003476"/>
    </source>
</evidence>
<dbReference type="GO" id="GO:0016787">
    <property type="term" value="F:hydrolase activity"/>
    <property type="evidence" value="ECO:0007669"/>
    <property type="project" value="UniProtKB-KW"/>
</dbReference>
<accession>A0A2W2EWF9</accession>
<dbReference type="SUPFAM" id="SSF55811">
    <property type="entry name" value="Nudix"/>
    <property type="match status" value="1"/>
</dbReference>
<organism evidence="7 8">
    <name type="scientific">Nonomuraea aridisoli</name>
    <dbReference type="NCBI Taxonomy" id="2070368"/>
    <lineage>
        <taxon>Bacteria</taxon>
        <taxon>Bacillati</taxon>
        <taxon>Actinomycetota</taxon>
        <taxon>Actinomycetes</taxon>
        <taxon>Streptosporangiales</taxon>
        <taxon>Streptosporangiaceae</taxon>
        <taxon>Nonomuraea</taxon>
    </lineage>
</organism>
<reference evidence="7 8" key="1">
    <citation type="submission" date="2018-01" db="EMBL/GenBank/DDBJ databases">
        <title>Draft genome sequence of Nonomuraea sp. KC333.</title>
        <authorList>
            <person name="Sahin N."/>
            <person name="Saygin H."/>
            <person name="Ay H."/>
        </authorList>
    </citation>
    <scope>NUCLEOTIDE SEQUENCE [LARGE SCALE GENOMIC DNA]</scope>
    <source>
        <strain evidence="7 8">KC333</strain>
    </source>
</reference>
<dbReference type="Pfam" id="PF00293">
    <property type="entry name" value="NUDIX"/>
    <property type="match status" value="1"/>
</dbReference>
<feature type="domain" description="Nudix hydrolase" evidence="6">
    <location>
        <begin position="18"/>
        <end position="164"/>
    </location>
</feature>
<keyword evidence="3 5" id="KW-0378">Hydrolase</keyword>
<dbReference type="PRINTS" id="PR00502">
    <property type="entry name" value="NUDIXFAMILY"/>
</dbReference>
<dbReference type="AlphaFoldDB" id="A0A2W2EWF9"/>
<comment type="similarity">
    <text evidence="2 5">Belongs to the Nudix hydrolase family.</text>
</comment>
<dbReference type="InterPro" id="IPR000086">
    <property type="entry name" value="NUDIX_hydrolase_dom"/>
</dbReference>
<dbReference type="PROSITE" id="PS00893">
    <property type="entry name" value="NUDIX_BOX"/>
    <property type="match status" value="1"/>
</dbReference>
<comment type="cofactor">
    <cofactor evidence="1">
        <name>Mg(2+)</name>
        <dbReference type="ChEBI" id="CHEBI:18420"/>
    </cofactor>
</comment>
<evidence type="ECO:0000259" key="6">
    <source>
        <dbReference type="PROSITE" id="PS51462"/>
    </source>
</evidence>
<dbReference type="CDD" id="cd04685">
    <property type="entry name" value="NUDIX_Hydrolase"/>
    <property type="match status" value="1"/>
</dbReference>
<dbReference type="InterPro" id="IPR015797">
    <property type="entry name" value="NUDIX_hydrolase-like_dom_sf"/>
</dbReference>
<protein>
    <submittedName>
        <fullName evidence="7">RNA pyrophosphohydrolase</fullName>
    </submittedName>
</protein>
<comment type="caution">
    <text evidence="7">The sequence shown here is derived from an EMBL/GenBank/DDBJ whole genome shotgun (WGS) entry which is preliminary data.</text>
</comment>
<dbReference type="InterPro" id="IPR020476">
    <property type="entry name" value="Nudix_hydrolase"/>
</dbReference>
<keyword evidence="4" id="KW-0460">Magnesium</keyword>
<dbReference type="PANTHER" id="PTHR43046">
    <property type="entry name" value="GDP-MANNOSE MANNOSYL HYDROLASE"/>
    <property type="match status" value="1"/>
</dbReference>
<proteinExistence type="inferred from homology"/>
<dbReference type="PANTHER" id="PTHR43046:SF12">
    <property type="entry name" value="GDP-MANNOSE MANNOSYL HYDROLASE"/>
    <property type="match status" value="1"/>
</dbReference>
<evidence type="ECO:0000256" key="2">
    <source>
        <dbReference type="ARBA" id="ARBA00005582"/>
    </source>
</evidence>
<evidence type="ECO:0000313" key="8">
    <source>
        <dbReference type="Proteomes" id="UP000249304"/>
    </source>
</evidence>
<evidence type="ECO:0000256" key="4">
    <source>
        <dbReference type="ARBA" id="ARBA00022842"/>
    </source>
</evidence>
<dbReference type="EMBL" id="POUD01000060">
    <property type="protein sequence ID" value="PZG17890.1"/>
    <property type="molecule type" value="Genomic_DNA"/>
</dbReference>
<dbReference type="PROSITE" id="PS51462">
    <property type="entry name" value="NUDIX"/>
    <property type="match status" value="1"/>
</dbReference>
<evidence type="ECO:0000313" key="7">
    <source>
        <dbReference type="EMBL" id="PZG17890.1"/>
    </source>
</evidence>
<dbReference type="OrthoDB" id="3214694at2"/>